<dbReference type="PANTHER" id="PTHR42721:SF3">
    <property type="entry name" value="BETA-D-XYLOSIDASE 5-RELATED"/>
    <property type="match status" value="1"/>
</dbReference>
<dbReference type="CDD" id="cd04084">
    <property type="entry name" value="CBM6_xylanase-like"/>
    <property type="match status" value="1"/>
</dbReference>
<dbReference type="SUPFAM" id="SSF49785">
    <property type="entry name" value="Galactose-binding domain-like"/>
    <property type="match status" value="1"/>
</dbReference>
<dbReference type="Gene3D" id="2.60.120.260">
    <property type="entry name" value="Galactose-binding domain-like"/>
    <property type="match status" value="1"/>
</dbReference>
<organism evidence="6 7">
    <name type="scientific">Jiangella aurantiaca</name>
    <dbReference type="NCBI Taxonomy" id="2530373"/>
    <lineage>
        <taxon>Bacteria</taxon>
        <taxon>Bacillati</taxon>
        <taxon>Actinomycetota</taxon>
        <taxon>Actinomycetes</taxon>
        <taxon>Jiangellales</taxon>
        <taxon>Jiangellaceae</taxon>
        <taxon>Jiangella</taxon>
    </lineage>
</organism>
<dbReference type="InterPro" id="IPR036962">
    <property type="entry name" value="Glyco_hydro_3_N_sf"/>
</dbReference>
<dbReference type="AlphaFoldDB" id="A0A4R5AM10"/>
<name>A0A4R5AM10_9ACTN</name>
<dbReference type="GO" id="GO:0031222">
    <property type="term" value="P:arabinan catabolic process"/>
    <property type="evidence" value="ECO:0007669"/>
    <property type="project" value="TreeGrafter"/>
</dbReference>
<dbReference type="InterPro" id="IPR036881">
    <property type="entry name" value="Glyco_hydro_3_C_sf"/>
</dbReference>
<dbReference type="Pfam" id="PF14310">
    <property type="entry name" value="Fn3-like"/>
    <property type="match status" value="1"/>
</dbReference>
<evidence type="ECO:0000259" key="5">
    <source>
        <dbReference type="PROSITE" id="PS51175"/>
    </source>
</evidence>
<dbReference type="InterPro" id="IPR013783">
    <property type="entry name" value="Ig-like_fold"/>
</dbReference>
<gene>
    <name evidence="6" type="ORF">E1262_01525</name>
</gene>
<feature type="domain" description="CBM6" evidence="5">
    <location>
        <begin position="709"/>
        <end position="847"/>
    </location>
</feature>
<keyword evidence="3" id="KW-0378">Hydrolase</keyword>
<dbReference type="EMBL" id="SMLB01000002">
    <property type="protein sequence ID" value="TDD72569.1"/>
    <property type="molecule type" value="Genomic_DNA"/>
</dbReference>
<dbReference type="InterPro" id="IPR044993">
    <property type="entry name" value="BXL"/>
</dbReference>
<dbReference type="InterPro" id="IPR008979">
    <property type="entry name" value="Galactose-bd-like_sf"/>
</dbReference>
<dbReference type="InterPro" id="IPR026891">
    <property type="entry name" value="Fn3-like"/>
</dbReference>
<evidence type="ECO:0000256" key="3">
    <source>
        <dbReference type="ARBA" id="ARBA00022801"/>
    </source>
</evidence>
<dbReference type="Proteomes" id="UP000295217">
    <property type="component" value="Unassembled WGS sequence"/>
</dbReference>
<comment type="similarity">
    <text evidence="1">Belongs to the glycosyl hydrolase 3 family.</text>
</comment>
<keyword evidence="2" id="KW-0732">Signal</keyword>
<evidence type="ECO:0000256" key="2">
    <source>
        <dbReference type="ARBA" id="ARBA00022729"/>
    </source>
</evidence>
<dbReference type="PROSITE" id="PS51175">
    <property type="entry name" value="CBM6"/>
    <property type="match status" value="1"/>
</dbReference>
<sequence length="854" mass="93253">MECPRSSTRSRRRCARSGRRATSCSCPDAWDTFNLYNTKGAPYAYPLERPADHDTSYPAGLSPDPDDDVAVRNTTGALLLIAGLTNFNDGNGAGFNGALAARNAVQSGVLGVSMDHVDRVVRDWLAYKIRTGALDGETNPYNSSVIPPNPTPNQLESSKELALLAAREQIVLLKNRDGVLTLDPRQVRTLAVVGPLADVNLRDYYSPRPPARVTPLQGIVDKLGADRVRFDNGTDVVAWQSVAHGTFVTNGTGNAPMTAAFTPANAPIERGYQLADGSHVGPGQAFHDYDWGFDQHMFRSVATGNYVNSNQAIVNNATELRTSQATMVDNNIWNINVNFHHLRNEDGTRSIYGVDYIQDDQFYRWFTNGRYVQADSDVQRTLRPTLTYDAFAAGDETVRAPAKFTEHLLESGAERAAAAAGAADYAVVVIGNHVLTNARESQDRPGLALSPQHAELVRATAAARPGRTVVVIVSSYPFAVKEIEDNPDVAPVLYTSHAGQAAGTALADVLFGDYAPAGRLSATWLVDESSLPAMGPDADGHDDHYTVDMLEYDVISSKRTYRYSDAPHVYPFGHGLTYTEFRYHDLSYRRLANADAPFEVGFGLTNTGATTSDEVVQVYLRSRDSAYGDRVPRKQLVGFQRVKAIAPGETRRVSIRVDPQDMFVWDVVRQRPVVETGDHDLMVGASSEDIRLDGLLFIKGERIGGLDLTTVRNAWEHYTMSSGITHWEVSKRNTLQRAGGYHSVGSRRDGDWIGFTKVLLNGVNGIELRVATTTHDWADLTGAAIDIRIDAPDGPRLGTVAVGPTDGLQDFVTLRAPLPGRPGTRGSHDLYLVFRSGGIYLDTVQLLHARPRGA</sequence>
<dbReference type="GO" id="GO:0009044">
    <property type="term" value="F:xylan 1,4-beta-xylosidase activity"/>
    <property type="evidence" value="ECO:0007669"/>
    <property type="project" value="InterPro"/>
</dbReference>
<feature type="compositionally biased region" description="Basic residues" evidence="4">
    <location>
        <begin position="8"/>
        <end position="19"/>
    </location>
</feature>
<dbReference type="Gene3D" id="3.20.20.300">
    <property type="entry name" value="Glycoside hydrolase, family 3, N-terminal domain"/>
    <property type="match status" value="1"/>
</dbReference>
<dbReference type="OrthoDB" id="9803863at2"/>
<dbReference type="Gene3D" id="2.60.120.380">
    <property type="match status" value="1"/>
</dbReference>
<dbReference type="InterPro" id="IPR005084">
    <property type="entry name" value="CBM6"/>
</dbReference>
<dbReference type="SMART" id="SM01217">
    <property type="entry name" value="Fn3_like"/>
    <property type="match status" value="1"/>
</dbReference>
<keyword evidence="7" id="KW-1185">Reference proteome</keyword>
<dbReference type="GO" id="GO:0046556">
    <property type="term" value="F:alpha-L-arabinofuranosidase activity"/>
    <property type="evidence" value="ECO:0007669"/>
    <property type="project" value="TreeGrafter"/>
</dbReference>
<dbReference type="PANTHER" id="PTHR42721">
    <property type="entry name" value="SUGAR HYDROLASE-RELATED"/>
    <property type="match status" value="1"/>
</dbReference>
<proteinExistence type="inferred from homology"/>
<protein>
    <submittedName>
        <fullName evidence="6">Carbohydrate-binding protein</fullName>
    </submittedName>
</protein>
<feature type="region of interest" description="Disordered" evidence="4">
    <location>
        <begin position="1"/>
        <end position="24"/>
    </location>
</feature>
<accession>A0A4R5AM10</accession>
<evidence type="ECO:0000313" key="7">
    <source>
        <dbReference type="Proteomes" id="UP000295217"/>
    </source>
</evidence>
<dbReference type="SUPFAM" id="SSF52279">
    <property type="entry name" value="Beta-D-glucan exohydrolase, C-terminal domain"/>
    <property type="match status" value="1"/>
</dbReference>
<dbReference type="InterPro" id="IPR002772">
    <property type="entry name" value="Glyco_hydro_3_C"/>
</dbReference>
<evidence type="ECO:0000256" key="1">
    <source>
        <dbReference type="ARBA" id="ARBA00005336"/>
    </source>
</evidence>
<evidence type="ECO:0000256" key="4">
    <source>
        <dbReference type="SAM" id="MobiDB-lite"/>
    </source>
</evidence>
<dbReference type="Pfam" id="PF01915">
    <property type="entry name" value="Glyco_hydro_3_C"/>
    <property type="match status" value="1"/>
</dbReference>
<comment type="caution">
    <text evidence="6">The sequence shown here is derived from an EMBL/GenBank/DDBJ whole genome shotgun (WGS) entry which is preliminary data.</text>
</comment>
<dbReference type="Pfam" id="PF03422">
    <property type="entry name" value="CBM_6"/>
    <property type="match status" value="1"/>
</dbReference>
<dbReference type="Gene3D" id="3.40.50.1700">
    <property type="entry name" value="Glycoside hydrolase family 3 C-terminal domain"/>
    <property type="match status" value="1"/>
</dbReference>
<dbReference type="SMART" id="SM00606">
    <property type="entry name" value="CBD_IV"/>
    <property type="match status" value="1"/>
</dbReference>
<reference evidence="6 7" key="1">
    <citation type="submission" date="2019-02" db="EMBL/GenBank/DDBJ databases">
        <title>Draft genome sequences of novel Actinobacteria.</title>
        <authorList>
            <person name="Sahin N."/>
            <person name="Ay H."/>
            <person name="Saygin H."/>
        </authorList>
    </citation>
    <scope>NUCLEOTIDE SEQUENCE [LARGE SCALE GENOMIC DNA]</scope>
    <source>
        <strain evidence="6 7">8K307</strain>
    </source>
</reference>
<dbReference type="RefSeq" id="WP_132101285.1">
    <property type="nucleotide sequence ID" value="NZ_SMLB01000002.1"/>
</dbReference>
<dbReference type="GO" id="GO:0030246">
    <property type="term" value="F:carbohydrate binding"/>
    <property type="evidence" value="ECO:0007669"/>
    <property type="project" value="InterPro"/>
</dbReference>
<evidence type="ECO:0000313" key="6">
    <source>
        <dbReference type="EMBL" id="TDD72569.1"/>
    </source>
</evidence>
<dbReference type="GO" id="GO:0045493">
    <property type="term" value="P:xylan catabolic process"/>
    <property type="evidence" value="ECO:0007669"/>
    <property type="project" value="InterPro"/>
</dbReference>
<dbReference type="InterPro" id="IPR006584">
    <property type="entry name" value="Cellulose-bd_IV"/>
</dbReference>
<dbReference type="Gene3D" id="2.60.40.10">
    <property type="entry name" value="Immunoglobulins"/>
    <property type="match status" value="1"/>
</dbReference>